<name>A0AAE0XVS7_9GAST</name>
<dbReference type="Proteomes" id="UP001283361">
    <property type="component" value="Unassembled WGS sequence"/>
</dbReference>
<accession>A0AAE0XVS7</accession>
<keyword evidence="3" id="KW-1185">Reference proteome</keyword>
<dbReference type="EMBL" id="JAWDGP010007454">
    <property type="protein sequence ID" value="KAK3717566.1"/>
    <property type="molecule type" value="Genomic_DNA"/>
</dbReference>
<sequence>MRSDGLLTYKGRNAQENVVNIKYLTECETVHLPEVGAPNTAYTIGYPRGLWPIPLLRRNGVVHPGVKIAQAIVFNWKPGRSSAVHSVGFTPSSAAYSSRTIRSTGNGNPQLSSIHLQNNPLDRQWKPPAQQHTPPEQSARQAMETPSSAAYTSRTIR</sequence>
<feature type="region of interest" description="Disordered" evidence="1">
    <location>
        <begin position="120"/>
        <end position="157"/>
    </location>
</feature>
<protein>
    <submittedName>
        <fullName evidence="2">Uncharacterized protein</fullName>
    </submittedName>
</protein>
<comment type="caution">
    <text evidence="2">The sequence shown here is derived from an EMBL/GenBank/DDBJ whole genome shotgun (WGS) entry which is preliminary data.</text>
</comment>
<gene>
    <name evidence="2" type="ORF">RRG08_032047</name>
</gene>
<organism evidence="2 3">
    <name type="scientific">Elysia crispata</name>
    <name type="common">lettuce slug</name>
    <dbReference type="NCBI Taxonomy" id="231223"/>
    <lineage>
        <taxon>Eukaryota</taxon>
        <taxon>Metazoa</taxon>
        <taxon>Spiralia</taxon>
        <taxon>Lophotrochozoa</taxon>
        <taxon>Mollusca</taxon>
        <taxon>Gastropoda</taxon>
        <taxon>Heterobranchia</taxon>
        <taxon>Euthyneura</taxon>
        <taxon>Panpulmonata</taxon>
        <taxon>Sacoglossa</taxon>
        <taxon>Placobranchoidea</taxon>
        <taxon>Plakobranchidae</taxon>
        <taxon>Elysia</taxon>
    </lineage>
</organism>
<evidence type="ECO:0000313" key="2">
    <source>
        <dbReference type="EMBL" id="KAK3717566.1"/>
    </source>
</evidence>
<reference evidence="2" key="1">
    <citation type="journal article" date="2023" name="G3 (Bethesda)">
        <title>A reference genome for the long-term kleptoplast-retaining sea slug Elysia crispata morphotype clarki.</title>
        <authorList>
            <person name="Eastman K.E."/>
            <person name="Pendleton A.L."/>
            <person name="Shaikh M.A."/>
            <person name="Suttiyut T."/>
            <person name="Ogas R."/>
            <person name="Tomko P."/>
            <person name="Gavelis G."/>
            <person name="Widhalm J.R."/>
            <person name="Wisecaver J.H."/>
        </authorList>
    </citation>
    <scope>NUCLEOTIDE SEQUENCE</scope>
    <source>
        <strain evidence="2">ECLA1</strain>
    </source>
</reference>
<dbReference type="AlphaFoldDB" id="A0AAE0XVS7"/>
<feature type="compositionally biased region" description="Polar residues" evidence="1">
    <location>
        <begin position="130"/>
        <end position="157"/>
    </location>
</feature>
<proteinExistence type="predicted"/>
<evidence type="ECO:0000313" key="3">
    <source>
        <dbReference type="Proteomes" id="UP001283361"/>
    </source>
</evidence>
<evidence type="ECO:0000256" key="1">
    <source>
        <dbReference type="SAM" id="MobiDB-lite"/>
    </source>
</evidence>